<feature type="domain" description="PDZ" evidence="12">
    <location>
        <begin position="326"/>
        <end position="412"/>
    </location>
</feature>
<dbReference type="InterPro" id="IPR036034">
    <property type="entry name" value="PDZ_sf"/>
</dbReference>
<dbReference type="SMART" id="SM00228">
    <property type="entry name" value="PDZ"/>
    <property type="match status" value="1"/>
</dbReference>
<dbReference type="PROSITE" id="PS50106">
    <property type="entry name" value="PDZ"/>
    <property type="match status" value="1"/>
</dbReference>
<evidence type="ECO:0000256" key="6">
    <source>
        <dbReference type="ARBA" id="ARBA00022777"/>
    </source>
</evidence>
<evidence type="ECO:0000313" key="14">
    <source>
        <dbReference type="Proteomes" id="UP001321473"/>
    </source>
</evidence>
<proteinExistence type="predicted"/>
<dbReference type="PANTHER" id="PTHR24356">
    <property type="entry name" value="SERINE/THREONINE-PROTEIN KINASE"/>
    <property type="match status" value="1"/>
</dbReference>
<evidence type="ECO:0000256" key="1">
    <source>
        <dbReference type="ARBA" id="ARBA00012513"/>
    </source>
</evidence>
<evidence type="ECO:0000256" key="2">
    <source>
        <dbReference type="ARBA" id="ARBA00022148"/>
    </source>
</evidence>
<keyword evidence="5" id="KW-0547">Nucleotide-binding</keyword>
<dbReference type="FunFam" id="1.10.510.10:FF:001549">
    <property type="entry name" value="Serine/threonine protein kinase, putative"/>
    <property type="match status" value="1"/>
</dbReference>
<keyword evidence="4" id="KW-0808">Transferase</keyword>
<evidence type="ECO:0000256" key="9">
    <source>
        <dbReference type="ARBA" id="ARBA00047899"/>
    </source>
</evidence>
<feature type="domain" description="Protein kinase" evidence="11">
    <location>
        <begin position="1"/>
        <end position="191"/>
    </location>
</feature>
<evidence type="ECO:0000256" key="7">
    <source>
        <dbReference type="ARBA" id="ARBA00022840"/>
    </source>
</evidence>
<keyword evidence="6" id="KW-0418">Kinase</keyword>
<dbReference type="GO" id="GO:0005634">
    <property type="term" value="C:nucleus"/>
    <property type="evidence" value="ECO:0007669"/>
    <property type="project" value="TreeGrafter"/>
</dbReference>
<evidence type="ECO:0000256" key="8">
    <source>
        <dbReference type="ARBA" id="ARBA00033099"/>
    </source>
</evidence>
<dbReference type="Pfam" id="PF00069">
    <property type="entry name" value="Pkinase"/>
    <property type="match status" value="2"/>
</dbReference>
<dbReference type="InterPro" id="IPR000719">
    <property type="entry name" value="Prot_kinase_dom"/>
</dbReference>
<evidence type="ECO:0000256" key="10">
    <source>
        <dbReference type="ARBA" id="ARBA00048679"/>
    </source>
</evidence>
<dbReference type="GO" id="GO:0005524">
    <property type="term" value="F:ATP binding"/>
    <property type="evidence" value="ECO:0007669"/>
    <property type="project" value="UniProtKB-KW"/>
</dbReference>
<comment type="catalytic activity">
    <reaction evidence="9">
        <text>L-threonyl-[protein] + ATP = O-phospho-L-threonyl-[protein] + ADP + H(+)</text>
        <dbReference type="Rhea" id="RHEA:46608"/>
        <dbReference type="Rhea" id="RHEA-COMP:11060"/>
        <dbReference type="Rhea" id="RHEA-COMP:11605"/>
        <dbReference type="ChEBI" id="CHEBI:15378"/>
        <dbReference type="ChEBI" id="CHEBI:30013"/>
        <dbReference type="ChEBI" id="CHEBI:30616"/>
        <dbReference type="ChEBI" id="CHEBI:61977"/>
        <dbReference type="ChEBI" id="CHEBI:456216"/>
        <dbReference type="EC" id="2.7.11.1"/>
    </reaction>
</comment>
<comment type="caution">
    <text evidence="13">The sequence shown here is derived from an EMBL/GenBank/DDBJ whole genome shotgun (WGS) entry which is preliminary data.</text>
</comment>
<dbReference type="EMBL" id="JARKHS020007031">
    <property type="protein sequence ID" value="KAK8782080.1"/>
    <property type="molecule type" value="Genomic_DNA"/>
</dbReference>
<gene>
    <name evidence="13" type="ORF">V5799_016580</name>
</gene>
<reference evidence="13 14" key="1">
    <citation type="journal article" date="2023" name="Arcadia Sci">
        <title>De novo assembly of a long-read Amblyomma americanum tick genome.</title>
        <authorList>
            <person name="Chou S."/>
            <person name="Poskanzer K.E."/>
            <person name="Rollins M."/>
            <person name="Thuy-Boun P.S."/>
        </authorList>
    </citation>
    <scope>NUCLEOTIDE SEQUENCE [LARGE SCALE GENOMIC DNA]</scope>
    <source>
        <strain evidence="13">F_SG_1</strain>
        <tissue evidence="13">Salivary glands</tissue>
    </source>
</reference>
<protein>
    <recommendedName>
        <fullName evidence="2">Serine/threonine-protein kinase greatwall</fullName>
        <ecNumber evidence="1">2.7.11.1</ecNumber>
    </recommendedName>
    <alternativeName>
        <fullName evidence="8">Microtubule-associated serine/threonine-protein kinase-like</fullName>
    </alternativeName>
</protein>
<dbReference type="GO" id="GO:0035556">
    <property type="term" value="P:intracellular signal transduction"/>
    <property type="evidence" value="ECO:0007669"/>
    <property type="project" value="TreeGrafter"/>
</dbReference>
<dbReference type="InterPro" id="IPR050236">
    <property type="entry name" value="Ser_Thr_kinase_AGC"/>
</dbReference>
<dbReference type="CDD" id="cd00136">
    <property type="entry name" value="PDZ_canonical"/>
    <property type="match status" value="1"/>
</dbReference>
<accession>A0AAQ4F4L3</accession>
<dbReference type="PANTHER" id="PTHR24356:SF1">
    <property type="entry name" value="SERINE_THREONINE-PROTEIN KINASE GREATWALL"/>
    <property type="match status" value="1"/>
</dbReference>
<dbReference type="PROSITE" id="PS50011">
    <property type="entry name" value="PROTEIN_KINASE_DOM"/>
    <property type="match status" value="1"/>
</dbReference>
<evidence type="ECO:0000259" key="11">
    <source>
        <dbReference type="PROSITE" id="PS50011"/>
    </source>
</evidence>
<comment type="catalytic activity">
    <reaction evidence="10">
        <text>L-seryl-[protein] + ATP = O-phospho-L-seryl-[protein] + ADP + H(+)</text>
        <dbReference type="Rhea" id="RHEA:17989"/>
        <dbReference type="Rhea" id="RHEA-COMP:9863"/>
        <dbReference type="Rhea" id="RHEA-COMP:11604"/>
        <dbReference type="ChEBI" id="CHEBI:15378"/>
        <dbReference type="ChEBI" id="CHEBI:29999"/>
        <dbReference type="ChEBI" id="CHEBI:30616"/>
        <dbReference type="ChEBI" id="CHEBI:83421"/>
        <dbReference type="ChEBI" id="CHEBI:456216"/>
        <dbReference type="EC" id="2.7.11.1"/>
    </reaction>
</comment>
<keyword evidence="7" id="KW-0067">ATP-binding</keyword>
<dbReference type="Gene3D" id="2.30.42.10">
    <property type="match status" value="1"/>
</dbReference>
<dbReference type="GO" id="GO:0004674">
    <property type="term" value="F:protein serine/threonine kinase activity"/>
    <property type="evidence" value="ECO:0007669"/>
    <property type="project" value="UniProtKB-KW"/>
</dbReference>
<evidence type="ECO:0000256" key="3">
    <source>
        <dbReference type="ARBA" id="ARBA00022527"/>
    </source>
</evidence>
<organism evidence="13 14">
    <name type="scientific">Amblyomma americanum</name>
    <name type="common">Lone star tick</name>
    <dbReference type="NCBI Taxonomy" id="6943"/>
    <lineage>
        <taxon>Eukaryota</taxon>
        <taxon>Metazoa</taxon>
        <taxon>Ecdysozoa</taxon>
        <taxon>Arthropoda</taxon>
        <taxon>Chelicerata</taxon>
        <taxon>Arachnida</taxon>
        <taxon>Acari</taxon>
        <taxon>Parasitiformes</taxon>
        <taxon>Ixodida</taxon>
        <taxon>Ixodoidea</taxon>
        <taxon>Ixodidae</taxon>
        <taxon>Amblyomminae</taxon>
        <taxon>Amblyomma</taxon>
    </lineage>
</organism>
<evidence type="ECO:0000259" key="12">
    <source>
        <dbReference type="PROSITE" id="PS50106"/>
    </source>
</evidence>
<dbReference type="Pfam" id="PF17820">
    <property type="entry name" value="PDZ_6"/>
    <property type="match status" value="1"/>
</dbReference>
<dbReference type="InterPro" id="IPR041489">
    <property type="entry name" value="PDZ_6"/>
</dbReference>
<dbReference type="SUPFAM" id="SSF50156">
    <property type="entry name" value="PDZ domain-like"/>
    <property type="match status" value="1"/>
</dbReference>
<name>A0AAQ4F4L3_AMBAM</name>
<sequence length="477" mass="54026">MDKVVASVIRNPFLVKYYCCFCVKEAYVTIMEYIAGLDLMRVVTKEDYLEIDAVQIIMAQLILALEHMHLRGFLHRDIKVSNGIRGFGWEDAHLWTATVPVRSVAGRAADWWSAGIVMYKLMTGRVPFRGKTKQLLRERIITAPLKWPRAEDHPHSATAPGKDMTYRMLKKNPVERLGSRNYSDLKTHPFFDQFDWRMLYNRTDLCDIPSIAEIMKADALKGNTGPDPEDKRRHLTIDEMTDVGFEAQKPLLCYASGSFKKLMNTVRDSKAAVQVSGSFMETSGMTTTPIDYRAITPGQSSTKTGMASIANDGKENASPGTEKVDLILFRKRKFYKYWSFGFSMRRAKGEQENKYYLYVDTVKKDSPAERSQVLPLDVILSVNGTAVDDMGRARKVLSACADQLVLSVMSSSTYRVLTTRRDMMGFVRGWRKDSAVLKNMSLSCIAPVPYGVGLIDAKVWDDKAKRFTTIFLLSVRV</sequence>
<dbReference type="AlphaFoldDB" id="A0AAQ4F4L3"/>
<dbReference type="Gene3D" id="1.10.510.10">
    <property type="entry name" value="Transferase(Phosphotransferase) domain 1"/>
    <property type="match status" value="2"/>
</dbReference>
<dbReference type="Gene3D" id="3.30.200.20">
    <property type="entry name" value="Phosphorylase Kinase, domain 1"/>
    <property type="match status" value="1"/>
</dbReference>
<evidence type="ECO:0000313" key="13">
    <source>
        <dbReference type="EMBL" id="KAK8782080.1"/>
    </source>
</evidence>
<dbReference type="InterPro" id="IPR011009">
    <property type="entry name" value="Kinase-like_dom_sf"/>
</dbReference>
<dbReference type="SUPFAM" id="SSF56112">
    <property type="entry name" value="Protein kinase-like (PK-like)"/>
    <property type="match status" value="1"/>
</dbReference>
<evidence type="ECO:0000256" key="5">
    <source>
        <dbReference type="ARBA" id="ARBA00022741"/>
    </source>
</evidence>
<keyword evidence="14" id="KW-1185">Reference proteome</keyword>
<dbReference type="EC" id="2.7.11.1" evidence="1"/>
<dbReference type="SMART" id="SM00220">
    <property type="entry name" value="S_TKc"/>
    <property type="match status" value="1"/>
</dbReference>
<keyword evidence="3" id="KW-0723">Serine/threonine-protein kinase</keyword>
<dbReference type="InterPro" id="IPR001478">
    <property type="entry name" value="PDZ"/>
</dbReference>
<evidence type="ECO:0000256" key="4">
    <source>
        <dbReference type="ARBA" id="ARBA00022679"/>
    </source>
</evidence>
<dbReference type="Proteomes" id="UP001321473">
    <property type="component" value="Unassembled WGS sequence"/>
</dbReference>